<protein>
    <submittedName>
        <fullName evidence="2">Uncharacterized protein</fullName>
    </submittedName>
</protein>
<accession>A0A1F7YHN8</accession>
<dbReference type="AlphaFoldDB" id="A0A1F7YHN8"/>
<keyword evidence="1" id="KW-0812">Transmembrane</keyword>
<keyword evidence="1" id="KW-0472">Membrane</keyword>
<reference evidence="2 3" key="1">
    <citation type="journal article" date="2016" name="Nat. Commun.">
        <title>Thousands of microbial genomes shed light on interconnected biogeochemical processes in an aquifer system.</title>
        <authorList>
            <person name="Anantharaman K."/>
            <person name="Brown C.T."/>
            <person name="Hug L.A."/>
            <person name="Sharon I."/>
            <person name="Castelle C.J."/>
            <person name="Probst A.J."/>
            <person name="Thomas B.C."/>
            <person name="Singh A."/>
            <person name="Wilkins M.J."/>
            <person name="Karaoz U."/>
            <person name="Brodie E.L."/>
            <person name="Williams K.H."/>
            <person name="Hubbard S.S."/>
            <person name="Banfield J.F."/>
        </authorList>
    </citation>
    <scope>NUCLEOTIDE SEQUENCE [LARGE SCALE GENOMIC DNA]</scope>
</reference>
<feature type="transmembrane region" description="Helical" evidence="1">
    <location>
        <begin position="40"/>
        <end position="60"/>
    </location>
</feature>
<keyword evidence="1" id="KW-1133">Transmembrane helix</keyword>
<organism evidence="2 3">
    <name type="scientific">Candidatus Woesebacteria bacterium RIFCSPHIGHO2_01_FULL_40_22</name>
    <dbReference type="NCBI Taxonomy" id="1802499"/>
    <lineage>
        <taxon>Bacteria</taxon>
        <taxon>Candidatus Woeseibacteriota</taxon>
    </lineage>
</organism>
<evidence type="ECO:0000313" key="3">
    <source>
        <dbReference type="Proteomes" id="UP000179221"/>
    </source>
</evidence>
<dbReference type="InterPro" id="IPR043713">
    <property type="entry name" value="DUF5654"/>
</dbReference>
<gene>
    <name evidence="2" type="ORF">A2628_04330</name>
</gene>
<name>A0A1F7YHN8_9BACT</name>
<comment type="caution">
    <text evidence="2">The sequence shown here is derived from an EMBL/GenBank/DDBJ whole genome shotgun (WGS) entry which is preliminary data.</text>
</comment>
<evidence type="ECO:0000256" key="1">
    <source>
        <dbReference type="SAM" id="Phobius"/>
    </source>
</evidence>
<evidence type="ECO:0000313" key="2">
    <source>
        <dbReference type="EMBL" id="OGM26837.1"/>
    </source>
</evidence>
<proteinExistence type="predicted"/>
<sequence>MLTLATSGFGLVAALAWNDFIQTLVKEVIRPLIGASSGLISQLIYALIVTVLAVIVTYQLSKIAEKKD</sequence>
<dbReference type="EMBL" id="MGGL01000009">
    <property type="protein sequence ID" value="OGM26837.1"/>
    <property type="molecule type" value="Genomic_DNA"/>
</dbReference>
<dbReference type="Pfam" id="PF18898">
    <property type="entry name" value="DUF5654"/>
    <property type="match status" value="1"/>
</dbReference>
<dbReference type="Proteomes" id="UP000179221">
    <property type="component" value="Unassembled WGS sequence"/>
</dbReference>